<proteinExistence type="predicted"/>
<dbReference type="EMBL" id="CP011339">
    <property type="protein sequence ID" value="AKV69634.1"/>
    <property type="molecule type" value="Genomic_DNA"/>
</dbReference>
<dbReference type="GO" id="GO:0003964">
    <property type="term" value="F:RNA-directed DNA polymerase activity"/>
    <property type="evidence" value="ECO:0007669"/>
    <property type="project" value="UniProtKB-KW"/>
</dbReference>
<dbReference type="AlphaFoldDB" id="A0A0K1S690"/>
<dbReference type="InterPro" id="IPR025960">
    <property type="entry name" value="RVT_N"/>
</dbReference>
<evidence type="ECO:0000259" key="1">
    <source>
        <dbReference type="Pfam" id="PF13655"/>
    </source>
</evidence>
<reference evidence="2 3" key="1">
    <citation type="journal article" date="2016" name="Stand. Genomic Sci.">
        <title>Complete genome sequence and genomic characterization of Microcystis panniformis FACHB 1757 by third-generation sequencing.</title>
        <authorList>
            <person name="Zhang J.Y."/>
            <person name="Guan R."/>
            <person name="Zhang H.J."/>
            <person name="Li H."/>
            <person name="Xiao P."/>
            <person name="Yu G.L."/>
            <person name="Du L."/>
            <person name="Cao D.M."/>
            <person name="Zhu B.C."/>
            <person name="Li R.H."/>
            <person name="Lu Z.H."/>
        </authorList>
    </citation>
    <scope>NUCLEOTIDE SEQUENCE [LARGE SCALE GENOMIC DNA]</scope>
    <source>
        <strain evidence="2 3">FACHB-1757</strain>
    </source>
</reference>
<evidence type="ECO:0000313" key="2">
    <source>
        <dbReference type="EMBL" id="AKV69634.1"/>
    </source>
</evidence>
<gene>
    <name evidence="2" type="ORF">VL20_4742</name>
</gene>
<accession>A0A0K1S690</accession>
<keyword evidence="2" id="KW-0548">Nucleotidyltransferase</keyword>
<organism evidence="2 3">
    <name type="scientific">Microcystis panniformis FACHB-1757</name>
    <dbReference type="NCBI Taxonomy" id="1638788"/>
    <lineage>
        <taxon>Bacteria</taxon>
        <taxon>Bacillati</taxon>
        <taxon>Cyanobacteriota</taxon>
        <taxon>Cyanophyceae</taxon>
        <taxon>Oscillatoriophycideae</taxon>
        <taxon>Chroococcales</taxon>
        <taxon>Microcystaceae</taxon>
        <taxon>Microcystis</taxon>
    </lineage>
</organism>
<dbReference type="KEGG" id="mpk:VL20_4742"/>
<keyword evidence="3" id="KW-1185">Reference proteome</keyword>
<keyword evidence="2" id="KW-0695">RNA-directed DNA polymerase</keyword>
<evidence type="ECO:0000313" key="3">
    <source>
        <dbReference type="Proteomes" id="UP000068167"/>
    </source>
</evidence>
<dbReference type="Pfam" id="PF13655">
    <property type="entry name" value="RVT_N"/>
    <property type="match status" value="1"/>
</dbReference>
<dbReference type="PATRIC" id="fig|1638788.3.peg.4783"/>
<keyword evidence="2" id="KW-0808">Transferase</keyword>
<sequence>MTTVQQMDKWKTWQDINWKKVERQVFKLQKRIFRASSCGDVKKVHRLQKLLLKSYSAKALAVRRATQDNQGKKTAGVDGVKSLTPKQRLTLMTRTLAN</sequence>
<feature type="domain" description="Reverse transcriptase N-terminal" evidence="1">
    <location>
        <begin position="13"/>
        <end position="93"/>
    </location>
</feature>
<name>A0A0K1S690_9CHRO</name>
<dbReference type="Proteomes" id="UP000068167">
    <property type="component" value="Chromosome"/>
</dbReference>
<protein>
    <submittedName>
        <fullName evidence="2">Retron-type RNA-directed DNA polymerase</fullName>
    </submittedName>
</protein>